<sequence length="202" mass="22016">MKSIGALVFPGFETLDLFGPLEFFGWLPNEFNITTVGENTGHVTCRSGQRIAVDCLLGESNDYDLLLVPGGPGTPVEQVNEAIHDWIRAASEKAEIVMSVCTGSALLASTGVLDGRKATTNKMRFKWAIQFGPNVDWIGKARWVEDGKFFTSSGVSAGMDMSLAVISRILDRKTARHVAKCAEYSWTEDPSSDPFAVQHEVS</sequence>
<dbReference type="EMBL" id="PPCN01000005">
    <property type="protein sequence ID" value="POF31012.1"/>
    <property type="molecule type" value="Genomic_DNA"/>
</dbReference>
<feature type="domain" description="DJ-1/PfpI" evidence="1">
    <location>
        <begin position="3"/>
        <end position="167"/>
    </location>
</feature>
<dbReference type="OrthoDB" id="186587at2"/>
<dbReference type="InterPro" id="IPR029062">
    <property type="entry name" value="Class_I_gatase-like"/>
</dbReference>
<evidence type="ECO:0000313" key="3">
    <source>
        <dbReference type="Proteomes" id="UP000236959"/>
    </source>
</evidence>
<dbReference type="RefSeq" id="WP_103222964.1">
    <property type="nucleotide sequence ID" value="NZ_PPCN01000005.1"/>
</dbReference>
<evidence type="ECO:0000259" key="1">
    <source>
        <dbReference type="Pfam" id="PF01965"/>
    </source>
</evidence>
<organism evidence="2 3">
    <name type="scientific">Roseibium marinum</name>
    <dbReference type="NCBI Taxonomy" id="281252"/>
    <lineage>
        <taxon>Bacteria</taxon>
        <taxon>Pseudomonadati</taxon>
        <taxon>Pseudomonadota</taxon>
        <taxon>Alphaproteobacteria</taxon>
        <taxon>Hyphomicrobiales</taxon>
        <taxon>Stappiaceae</taxon>
        <taxon>Roseibium</taxon>
    </lineage>
</organism>
<accession>A0A2S3UTG6</accession>
<dbReference type="AlphaFoldDB" id="A0A2S3UTG6"/>
<dbReference type="Pfam" id="PF01965">
    <property type="entry name" value="DJ-1_PfpI"/>
    <property type="match status" value="1"/>
</dbReference>
<proteinExistence type="predicted"/>
<protein>
    <submittedName>
        <fullName evidence="2">DJ-1/PfpI family protein</fullName>
    </submittedName>
</protein>
<keyword evidence="3" id="KW-1185">Reference proteome</keyword>
<reference evidence="2 3" key="1">
    <citation type="submission" date="2018-01" db="EMBL/GenBank/DDBJ databases">
        <title>Genomic Encyclopedia of Archaeal and Bacterial Type Strains, Phase II (KMG-II): from individual species to whole genera.</title>
        <authorList>
            <person name="Goeker M."/>
        </authorList>
    </citation>
    <scope>NUCLEOTIDE SEQUENCE [LARGE SCALE GENOMIC DNA]</scope>
    <source>
        <strain evidence="2 3">DSM 17023</strain>
    </source>
</reference>
<dbReference type="CDD" id="cd03139">
    <property type="entry name" value="GATase1_PfpI_2"/>
    <property type="match status" value="1"/>
</dbReference>
<dbReference type="InterPro" id="IPR052158">
    <property type="entry name" value="INH-QAR"/>
</dbReference>
<dbReference type="InterPro" id="IPR002818">
    <property type="entry name" value="DJ-1/PfpI"/>
</dbReference>
<gene>
    <name evidence="2" type="ORF">CLV41_105190</name>
</gene>
<dbReference type="PANTHER" id="PTHR43130:SF15">
    <property type="entry name" value="THIJ_PFPI FAMILY PROTEIN (AFU_ORTHOLOGUE AFUA_5G14240)"/>
    <property type="match status" value="1"/>
</dbReference>
<dbReference type="SUPFAM" id="SSF52317">
    <property type="entry name" value="Class I glutamine amidotransferase-like"/>
    <property type="match status" value="1"/>
</dbReference>
<name>A0A2S3UTG6_9HYPH</name>
<evidence type="ECO:0000313" key="2">
    <source>
        <dbReference type="EMBL" id="POF31012.1"/>
    </source>
</evidence>
<dbReference type="Gene3D" id="3.40.50.880">
    <property type="match status" value="1"/>
</dbReference>
<dbReference type="Proteomes" id="UP000236959">
    <property type="component" value="Unassembled WGS sequence"/>
</dbReference>
<comment type="caution">
    <text evidence="2">The sequence shown here is derived from an EMBL/GenBank/DDBJ whole genome shotgun (WGS) entry which is preliminary data.</text>
</comment>
<dbReference type="PANTHER" id="PTHR43130">
    <property type="entry name" value="ARAC-FAMILY TRANSCRIPTIONAL REGULATOR"/>
    <property type="match status" value="1"/>
</dbReference>